<proteinExistence type="predicted"/>
<reference evidence="1 2" key="1">
    <citation type="journal article" date="2015" name="Clin. Infect. Dis.">
        <title>Genomic Investigations unmask Mycoplasma amphoriforme, a new respiratory pathogen.</title>
        <authorList>
            <person name="Gillespie S.H."/>
            <person name="Ling C.L."/>
            <person name="Oravcova K."/>
            <person name="Pinheiro M."/>
            <person name="Wells L."/>
            <person name="Bryant J.M."/>
            <person name="McHugh T.D."/>
            <person name="Bebear C."/>
            <person name="Webster D."/>
            <person name="Harris S.R."/>
            <person name="Seth-Smith H.M."/>
            <person name="Thomson N.R."/>
        </authorList>
    </citation>
    <scope>NUCLEOTIDE SEQUENCE [LARGE SCALE GENOMIC DNA]</scope>
    <source>
        <strain evidence="1 2">A39</strain>
    </source>
</reference>
<keyword evidence="2" id="KW-1185">Reference proteome</keyword>
<evidence type="ECO:0000313" key="1">
    <source>
        <dbReference type="EMBL" id="CDN40817.1"/>
    </source>
</evidence>
<dbReference type="Gene3D" id="3.40.50.1000">
    <property type="entry name" value="HAD superfamily/HAD-like"/>
    <property type="match status" value="1"/>
</dbReference>
<dbReference type="AlphaFoldDB" id="A0A292IJV6"/>
<gene>
    <name evidence="1" type="ORF">MAMA39_07000</name>
</gene>
<dbReference type="SUPFAM" id="SSF56784">
    <property type="entry name" value="HAD-like"/>
    <property type="match status" value="1"/>
</dbReference>
<dbReference type="InterPro" id="IPR023214">
    <property type="entry name" value="HAD_sf"/>
</dbReference>
<name>A0A292IJV6_9MOLU</name>
<dbReference type="Proteomes" id="UP000261764">
    <property type="component" value="Chromosome I"/>
</dbReference>
<dbReference type="InterPro" id="IPR036412">
    <property type="entry name" value="HAD-like_sf"/>
</dbReference>
<dbReference type="RefSeq" id="WP_343251449.1">
    <property type="nucleotide sequence ID" value="NZ_HG937516.1"/>
</dbReference>
<accession>A0A292IJV6</accession>
<evidence type="ECO:0000313" key="2">
    <source>
        <dbReference type="Proteomes" id="UP000261764"/>
    </source>
</evidence>
<protein>
    <submittedName>
        <fullName evidence="1">Uncharacterized protein</fullName>
    </submittedName>
</protein>
<sequence>MEKKLFILDTNLSLIYDERVDLEKFSKFLKKLTNEHLLLIITDGWYEQVLQICNVFDVDQVDIIAGNGAILKRHDATDFQYFGFINKNDVDLVLHLAIASHSGIIVKGMVKNYEHSNVFLNYFLNFHDLKNFQRTWKFENLSQNNDYFSFEKELLLLEISEIYVFENNNNFATKFFEPDGAINNLLKERSLNIYEFLPKNFIFTKKGISRMLAVKTYLKTQALNWEDVVYISLGQMSGNDLDYYNEIILPFYADEAFKKSATYIYDPKEPQLILEHLKKQPN</sequence>
<dbReference type="EMBL" id="HG937516">
    <property type="protein sequence ID" value="CDN40817.1"/>
    <property type="molecule type" value="Genomic_DNA"/>
</dbReference>
<dbReference type="KEGG" id="mamp:MAMA39_07000"/>
<organism evidence="1 2">
    <name type="scientific">Mycoplasma amphoriforme A39</name>
    <dbReference type="NCBI Taxonomy" id="572419"/>
    <lineage>
        <taxon>Bacteria</taxon>
        <taxon>Bacillati</taxon>
        <taxon>Mycoplasmatota</taxon>
        <taxon>Mollicutes</taxon>
        <taxon>Mycoplasmataceae</taxon>
        <taxon>Mycoplasma</taxon>
    </lineage>
</organism>
<dbReference type="Gene3D" id="3.30.1240.10">
    <property type="match status" value="1"/>
</dbReference>